<feature type="signal peptide" evidence="6">
    <location>
        <begin position="1"/>
        <end position="20"/>
    </location>
</feature>
<keyword evidence="4" id="KW-0378">Hydrolase</keyword>
<evidence type="ECO:0000256" key="2">
    <source>
        <dbReference type="ARBA" id="ARBA00022670"/>
    </source>
</evidence>
<keyword evidence="5" id="KW-0325">Glycoprotein</keyword>
<dbReference type="Gene3D" id="3.40.50.1820">
    <property type="entry name" value="alpha/beta hydrolase"/>
    <property type="match status" value="2"/>
</dbReference>
<name>A0AAV5A7W9_9AGAM</name>
<reference evidence="7" key="1">
    <citation type="submission" date="2021-10" db="EMBL/GenBank/DDBJ databases">
        <title>De novo Genome Assembly of Clathrus columnatus (Basidiomycota, Fungi) Using Illumina and Nanopore Sequence Data.</title>
        <authorList>
            <person name="Ogiso-Tanaka E."/>
            <person name="Itagaki H."/>
            <person name="Hosoya T."/>
            <person name="Hosaka K."/>
        </authorList>
    </citation>
    <scope>NUCLEOTIDE SEQUENCE</scope>
    <source>
        <strain evidence="7">MO-923</strain>
    </source>
</reference>
<dbReference type="InterPro" id="IPR029058">
    <property type="entry name" value="AB_hydrolase_fold"/>
</dbReference>
<evidence type="ECO:0000313" key="8">
    <source>
        <dbReference type="Proteomes" id="UP001050691"/>
    </source>
</evidence>
<gene>
    <name evidence="7" type="ORF">Clacol_004954</name>
</gene>
<evidence type="ECO:0000256" key="3">
    <source>
        <dbReference type="ARBA" id="ARBA00022729"/>
    </source>
</evidence>
<feature type="chain" id="PRO_5043383120" description="Peptidase S28" evidence="6">
    <location>
        <begin position="21"/>
        <end position="886"/>
    </location>
</feature>
<dbReference type="Pfam" id="PF05577">
    <property type="entry name" value="Peptidase_S28"/>
    <property type="match status" value="1"/>
</dbReference>
<dbReference type="SUPFAM" id="SSF82171">
    <property type="entry name" value="DPP6 N-terminal domain-like"/>
    <property type="match status" value="1"/>
</dbReference>
<dbReference type="GO" id="GO:0070008">
    <property type="term" value="F:serine-type exopeptidase activity"/>
    <property type="evidence" value="ECO:0007669"/>
    <property type="project" value="InterPro"/>
</dbReference>
<dbReference type="PANTHER" id="PTHR11010">
    <property type="entry name" value="PROTEASE S28 PRO-X CARBOXYPEPTIDASE-RELATED"/>
    <property type="match status" value="1"/>
</dbReference>
<proteinExistence type="inferred from homology"/>
<dbReference type="Proteomes" id="UP001050691">
    <property type="component" value="Unassembled WGS sequence"/>
</dbReference>
<keyword evidence="3 6" id="KW-0732">Signal</keyword>
<organism evidence="7 8">
    <name type="scientific">Clathrus columnatus</name>
    <dbReference type="NCBI Taxonomy" id="1419009"/>
    <lineage>
        <taxon>Eukaryota</taxon>
        <taxon>Fungi</taxon>
        <taxon>Dikarya</taxon>
        <taxon>Basidiomycota</taxon>
        <taxon>Agaricomycotina</taxon>
        <taxon>Agaricomycetes</taxon>
        <taxon>Phallomycetidae</taxon>
        <taxon>Phallales</taxon>
        <taxon>Clathraceae</taxon>
        <taxon>Clathrus</taxon>
    </lineage>
</organism>
<evidence type="ECO:0000313" key="7">
    <source>
        <dbReference type="EMBL" id="GJJ10727.1"/>
    </source>
</evidence>
<comment type="similarity">
    <text evidence="1">Belongs to the peptidase S28 family.</text>
</comment>
<dbReference type="Gene3D" id="2.130.10.10">
    <property type="entry name" value="YVTN repeat-like/Quinoprotein amine dehydrogenase"/>
    <property type="match status" value="1"/>
</dbReference>
<dbReference type="SUPFAM" id="SSF53474">
    <property type="entry name" value="alpha/beta-Hydrolases"/>
    <property type="match status" value="1"/>
</dbReference>
<evidence type="ECO:0000256" key="1">
    <source>
        <dbReference type="ARBA" id="ARBA00011079"/>
    </source>
</evidence>
<dbReference type="GO" id="GO:0006508">
    <property type="term" value="P:proteolysis"/>
    <property type="evidence" value="ECO:0007669"/>
    <property type="project" value="UniProtKB-KW"/>
</dbReference>
<dbReference type="PANTHER" id="PTHR11010:SF117">
    <property type="entry name" value="SERINE PROTEASE 16"/>
    <property type="match status" value="1"/>
</dbReference>
<dbReference type="GO" id="GO:0008239">
    <property type="term" value="F:dipeptidyl-peptidase activity"/>
    <property type="evidence" value="ECO:0007669"/>
    <property type="project" value="TreeGrafter"/>
</dbReference>
<evidence type="ECO:0008006" key="9">
    <source>
        <dbReference type="Google" id="ProtNLM"/>
    </source>
</evidence>
<evidence type="ECO:0000256" key="6">
    <source>
        <dbReference type="SAM" id="SignalP"/>
    </source>
</evidence>
<keyword evidence="2" id="KW-0645">Protease</keyword>
<evidence type="ECO:0000256" key="4">
    <source>
        <dbReference type="ARBA" id="ARBA00022801"/>
    </source>
</evidence>
<accession>A0AAV5A7W9</accession>
<dbReference type="InterPro" id="IPR015943">
    <property type="entry name" value="WD40/YVTN_repeat-like_dom_sf"/>
</dbReference>
<keyword evidence="8" id="KW-1185">Reference proteome</keyword>
<dbReference type="InterPro" id="IPR008758">
    <property type="entry name" value="Peptidase_S28"/>
</dbReference>
<comment type="caution">
    <text evidence="7">The sequence shown here is derived from an EMBL/GenBank/DDBJ whole genome shotgun (WGS) entry which is preliminary data.</text>
</comment>
<dbReference type="AlphaFoldDB" id="A0AAV5A7W9"/>
<sequence>MLPLLLIIVSTLFHVTLVKSLTRSGTSAVKLWHHQQRNLANGKTAAVSDPPSGIVLATFTQPLDHFDPTNTHTFEQQYWVNAEFYKDGGPVFVIDSGEGPGAARIPFIQNGVAAKVCNATGGLALILQHRYYGDSIPVANFSTDSMRWLTNEQALADSANFMRNVNITKATGIPGDFIAPNRPWIYYGGSYAGARSAIMKVVYPDLVYGAIASSAVTHATVSLWQYGDVIRTATPECSGAVVKAINVINQALDKPDLNHQLKAMFGLNGTTDGDFSAAITRPSSGWQDSNWDETIDEDSWSPFCEFIATKPSNASKQSGGMLGDLKFGYELTNYVEYFKTNILPGCGNLTIDQCFGSEDSTQFEADDLSQTWRPWQYQVCTNWGFFVVAPSIPSIFPKAMDLAYESKICQQAFPPGEIVRVPARPDVAAVNKYGGFNIADDRLAIIDGELDPWRPATPHSQYAQLPPRKDTILRPFKLIPKGVHHYDENGLNDTSAEPPAIQAIHKSEIDFVKEWLKDRHISNDDNEVKDNVTTLCNLSANCTLGLNQMYLFITSSPLHLVGASCTSTRVYHPQSCPRMGSIFLRVLGENEYYEIWDFELGRPIRTLVHGEIKSRMNYNLAMSEVFSPMSRYFGYVLDKQSVKIYDIHSETTENIFFSFSDQEANVGSIAFSQDETLLAVLEISRGTVHTWDIDSSLTVDVLNIPKSTQPGHHPNFKASSTFRYFAYMFTDGGITLFNRTQLIPLDSVNYEPFRTWSPYETKDFVFSLDEERILISRGSKIFHIKLITAEYQAVTLQGIPSEPNYTDHRSICFTSKSEAWLFQGATYKNDPECRWCIWDALSGRLLHSLSPEYPDENIRCYTPVHQCLFTSSSLYERIFGTEHGRG</sequence>
<dbReference type="EMBL" id="BPWL01000005">
    <property type="protein sequence ID" value="GJJ10727.1"/>
    <property type="molecule type" value="Genomic_DNA"/>
</dbReference>
<evidence type="ECO:0000256" key="5">
    <source>
        <dbReference type="ARBA" id="ARBA00023180"/>
    </source>
</evidence>
<protein>
    <recommendedName>
        <fullName evidence="9">Peptidase S28</fullName>
    </recommendedName>
</protein>